<name>A0A371GBB8_MUCPR</name>
<feature type="non-terminal residue" evidence="1">
    <location>
        <position position="1"/>
    </location>
</feature>
<dbReference type="EMBL" id="QJKJ01006162">
    <property type="protein sequence ID" value="RDX87663.1"/>
    <property type="molecule type" value="Genomic_DNA"/>
</dbReference>
<protein>
    <submittedName>
        <fullName evidence="1">Uncharacterized protein</fullName>
    </submittedName>
</protein>
<reference evidence="1" key="1">
    <citation type="submission" date="2018-05" db="EMBL/GenBank/DDBJ databases">
        <title>Draft genome of Mucuna pruriens seed.</title>
        <authorList>
            <person name="Nnadi N.E."/>
            <person name="Vos R."/>
            <person name="Hasami M.H."/>
            <person name="Devisetty U.K."/>
            <person name="Aguiy J.C."/>
        </authorList>
    </citation>
    <scope>NUCLEOTIDE SEQUENCE [LARGE SCALE GENOMIC DNA]</scope>
    <source>
        <strain evidence="1">JCA_2017</strain>
    </source>
</reference>
<evidence type="ECO:0000313" key="2">
    <source>
        <dbReference type="Proteomes" id="UP000257109"/>
    </source>
</evidence>
<comment type="caution">
    <text evidence="1">The sequence shown here is derived from an EMBL/GenBank/DDBJ whole genome shotgun (WGS) entry which is preliminary data.</text>
</comment>
<dbReference type="Proteomes" id="UP000257109">
    <property type="component" value="Unassembled WGS sequence"/>
</dbReference>
<accession>A0A371GBB8</accession>
<sequence length="104" mass="12274">MIDVKIRTDEIHVLDVTKLRKLILQKGRSSDSSAQLRAIGTYQNLKKMFRWLSLKEKVTKPMYCGYFQEIKIREPKALETRVYLEILGELPRALETMVKIDYKL</sequence>
<keyword evidence="2" id="KW-1185">Reference proteome</keyword>
<dbReference type="AlphaFoldDB" id="A0A371GBB8"/>
<organism evidence="1 2">
    <name type="scientific">Mucuna pruriens</name>
    <name type="common">Velvet bean</name>
    <name type="synonym">Dolichos pruriens</name>
    <dbReference type="NCBI Taxonomy" id="157652"/>
    <lineage>
        <taxon>Eukaryota</taxon>
        <taxon>Viridiplantae</taxon>
        <taxon>Streptophyta</taxon>
        <taxon>Embryophyta</taxon>
        <taxon>Tracheophyta</taxon>
        <taxon>Spermatophyta</taxon>
        <taxon>Magnoliopsida</taxon>
        <taxon>eudicotyledons</taxon>
        <taxon>Gunneridae</taxon>
        <taxon>Pentapetalae</taxon>
        <taxon>rosids</taxon>
        <taxon>fabids</taxon>
        <taxon>Fabales</taxon>
        <taxon>Fabaceae</taxon>
        <taxon>Papilionoideae</taxon>
        <taxon>50 kb inversion clade</taxon>
        <taxon>NPAAA clade</taxon>
        <taxon>indigoferoid/millettioid clade</taxon>
        <taxon>Phaseoleae</taxon>
        <taxon>Mucuna</taxon>
    </lineage>
</organism>
<evidence type="ECO:0000313" key="1">
    <source>
        <dbReference type="EMBL" id="RDX87663.1"/>
    </source>
</evidence>
<proteinExistence type="predicted"/>
<gene>
    <name evidence="1" type="ORF">CR513_30839</name>
</gene>